<keyword evidence="9" id="KW-1185">Reference proteome</keyword>
<dbReference type="EMBL" id="JAVFWL010000002">
    <property type="protein sequence ID" value="KAK6734118.1"/>
    <property type="molecule type" value="Genomic_DNA"/>
</dbReference>
<dbReference type="InterPro" id="IPR003653">
    <property type="entry name" value="Peptidase_C48_C"/>
</dbReference>
<evidence type="ECO:0000256" key="4">
    <source>
        <dbReference type="ARBA" id="ARBA00022786"/>
    </source>
</evidence>
<dbReference type="Proteomes" id="UP001303046">
    <property type="component" value="Unassembled WGS sequence"/>
</dbReference>
<dbReference type="PANTHER" id="PTHR46896:SF3">
    <property type="entry name" value="FI06413P-RELATED"/>
    <property type="match status" value="1"/>
</dbReference>
<evidence type="ECO:0000256" key="1">
    <source>
        <dbReference type="ARBA" id="ARBA00005234"/>
    </source>
</evidence>
<feature type="compositionally biased region" description="Low complexity" evidence="6">
    <location>
        <begin position="480"/>
        <end position="490"/>
    </location>
</feature>
<reference evidence="8 9" key="1">
    <citation type="submission" date="2023-08" db="EMBL/GenBank/DDBJ databases">
        <title>A Necator americanus chromosomal reference genome.</title>
        <authorList>
            <person name="Ilik V."/>
            <person name="Petrzelkova K.J."/>
            <person name="Pardy F."/>
            <person name="Fuh T."/>
            <person name="Niatou-Singa F.S."/>
            <person name="Gouil Q."/>
            <person name="Baker L."/>
            <person name="Ritchie M.E."/>
            <person name="Jex A.R."/>
            <person name="Gazzola D."/>
            <person name="Li H."/>
            <person name="Toshio Fujiwara R."/>
            <person name="Zhan B."/>
            <person name="Aroian R.V."/>
            <person name="Pafco B."/>
            <person name="Schwarz E.M."/>
        </authorList>
    </citation>
    <scope>NUCLEOTIDE SEQUENCE [LARGE SCALE GENOMIC DNA]</scope>
    <source>
        <strain evidence="8 9">Aroian</strain>
        <tissue evidence="8">Whole animal</tissue>
    </source>
</reference>
<dbReference type="PANTHER" id="PTHR46896">
    <property type="entry name" value="SENTRIN-SPECIFIC PROTEASE"/>
    <property type="match status" value="1"/>
</dbReference>
<comment type="similarity">
    <text evidence="1">Belongs to the peptidase C48 family.</text>
</comment>
<feature type="region of interest" description="Disordered" evidence="6">
    <location>
        <begin position="406"/>
        <end position="428"/>
    </location>
</feature>
<dbReference type="InterPro" id="IPR051947">
    <property type="entry name" value="Sentrin-specific_protease"/>
</dbReference>
<proteinExistence type="inferred from homology"/>
<evidence type="ECO:0000313" key="9">
    <source>
        <dbReference type="Proteomes" id="UP001303046"/>
    </source>
</evidence>
<sequence length="865" mass="97820">MAQSDPNIPLPDSANFFSILPLQALHGPVELVIPTTGRDLAFRTSGKKNRGCIVMLLYTATGEKSSIEIPFVHIESFALLTSGSKPAIAMHLSEFAAKNLALRLGTRDKIEHIMRGFGEGCDFALRKLVFVLQPYKDGVYVQIGVDNPQFFGIEELHKRINAWVRFVRNRDQLAKEQRQAGRNSYITTTANPSNFLVSCTPEEWLELLRSIHLFLNSDNDCDSAPYRYRPPDPRPVHAHKLKIPKLVSKSQQELSVDEMDPNVQLNKRIRPMAQPLYENGQSPGVVVNSSNNVHGDEYEQRYEYQPVQVGMGKQSVSHIVPMKGRNFSSSSTFSHSGTSIQQAVTSIQPAQWQIVQQGTVMQIQAPNSQPQYVVASGAHGAPLRAQQVVVQGTPQRTSVVYQVAPPNHPTSIVRQGTPDKTKGSPSGTQLLIVNHGSPGRITNVPSAQSALTTLKRSVRSTRLKKEVETIALDDDEETCGAHASSSSGAANDGENGTGDQDNGEPSEKKARLEECIRDEVLLVFPRGESGAVSLHFEDLRVLAHGEMLNDNIIEFYLKYIRAKLVRKEKRDKVFVFNTFFYQKLTEKQPSISILNKNHRSSVGRFEWIKRNFSKVKSWTKKVDIFNMDYIVLPINDEMHWYLVIIVKPALAVVPKRTEDVDLARKRGSFRENPDTFVVVLDSLPDPNDVKRKCVLDILRDYLECELADKRGAQEELYLDRTRIGALYPVGVPHQENYVDCGLYLLQFAEAFLTKPPSGKMLKQGVRWKDWYPWFDHSMFFMREKICRRLKGLCSAKAWQRLESYEHQQGRGVNVETATLMIDRARRPRRHSESRLHEPHPRARKRTHSEPPNIKKCAPPAPRMVP</sequence>
<evidence type="ECO:0000259" key="7">
    <source>
        <dbReference type="PROSITE" id="PS50600"/>
    </source>
</evidence>
<keyword evidence="2" id="KW-0597">Phosphoprotein</keyword>
<evidence type="ECO:0000256" key="2">
    <source>
        <dbReference type="ARBA" id="ARBA00022553"/>
    </source>
</evidence>
<keyword evidence="4" id="KW-0833">Ubl conjugation pathway</keyword>
<dbReference type="Pfam" id="PF02902">
    <property type="entry name" value="Peptidase_C48"/>
    <property type="match status" value="1"/>
</dbReference>
<evidence type="ECO:0000256" key="6">
    <source>
        <dbReference type="SAM" id="MobiDB-lite"/>
    </source>
</evidence>
<evidence type="ECO:0000256" key="5">
    <source>
        <dbReference type="ARBA" id="ARBA00022801"/>
    </source>
</evidence>
<dbReference type="SUPFAM" id="SSF54001">
    <property type="entry name" value="Cysteine proteinases"/>
    <property type="match status" value="1"/>
</dbReference>
<feature type="domain" description="Ubiquitin-like protease family profile" evidence="7">
    <location>
        <begin position="532"/>
        <end position="751"/>
    </location>
</feature>
<protein>
    <recommendedName>
        <fullName evidence="7">Ubiquitin-like protease family profile domain-containing protein</fullName>
    </recommendedName>
</protein>
<feature type="region of interest" description="Disordered" evidence="6">
    <location>
        <begin position="474"/>
        <end position="509"/>
    </location>
</feature>
<comment type="caution">
    <text evidence="8">The sequence shown here is derived from an EMBL/GenBank/DDBJ whole genome shotgun (WGS) entry which is preliminary data.</text>
</comment>
<evidence type="ECO:0000313" key="8">
    <source>
        <dbReference type="EMBL" id="KAK6734118.1"/>
    </source>
</evidence>
<organism evidence="8 9">
    <name type="scientific">Necator americanus</name>
    <name type="common">Human hookworm</name>
    <dbReference type="NCBI Taxonomy" id="51031"/>
    <lineage>
        <taxon>Eukaryota</taxon>
        <taxon>Metazoa</taxon>
        <taxon>Ecdysozoa</taxon>
        <taxon>Nematoda</taxon>
        <taxon>Chromadorea</taxon>
        <taxon>Rhabditida</taxon>
        <taxon>Rhabditina</taxon>
        <taxon>Rhabditomorpha</taxon>
        <taxon>Strongyloidea</taxon>
        <taxon>Ancylostomatidae</taxon>
        <taxon>Bunostominae</taxon>
        <taxon>Necator</taxon>
    </lineage>
</organism>
<evidence type="ECO:0000256" key="3">
    <source>
        <dbReference type="ARBA" id="ARBA00022670"/>
    </source>
</evidence>
<dbReference type="PROSITE" id="PS50600">
    <property type="entry name" value="ULP_PROTEASE"/>
    <property type="match status" value="1"/>
</dbReference>
<name>A0ABR1C9G4_NECAM</name>
<feature type="compositionally biased region" description="Basic and acidic residues" evidence="6">
    <location>
        <begin position="830"/>
        <end position="840"/>
    </location>
</feature>
<dbReference type="Gene3D" id="1.10.418.20">
    <property type="match status" value="1"/>
</dbReference>
<feature type="region of interest" description="Disordered" evidence="6">
    <location>
        <begin position="822"/>
        <end position="865"/>
    </location>
</feature>
<accession>A0ABR1C9G4</accession>
<dbReference type="InterPro" id="IPR038765">
    <property type="entry name" value="Papain-like_cys_pep_sf"/>
</dbReference>
<keyword evidence="5" id="KW-0378">Hydrolase</keyword>
<dbReference type="Gene3D" id="3.30.310.130">
    <property type="entry name" value="Ubiquitin-related"/>
    <property type="match status" value="1"/>
</dbReference>
<keyword evidence="3" id="KW-0645">Protease</keyword>
<gene>
    <name evidence="8" type="primary">Necator_chrII.g5516</name>
    <name evidence="8" type="ORF">RB195_017723</name>
</gene>